<organism evidence="1 2">
    <name type="scientific">Brevundimonas aurantiaca</name>
    <dbReference type="NCBI Taxonomy" id="74316"/>
    <lineage>
        <taxon>Bacteria</taxon>
        <taxon>Pseudomonadati</taxon>
        <taxon>Pseudomonadota</taxon>
        <taxon>Alphaproteobacteria</taxon>
        <taxon>Caulobacterales</taxon>
        <taxon>Caulobacteraceae</taxon>
        <taxon>Brevundimonas</taxon>
    </lineage>
</organism>
<proteinExistence type="predicted"/>
<reference evidence="1 2" key="1">
    <citation type="submission" date="2020-08" db="EMBL/GenBank/DDBJ databases">
        <title>Genomic Encyclopedia of Type Strains, Phase IV (KMG-IV): sequencing the most valuable type-strain genomes for metagenomic binning, comparative biology and taxonomic classification.</title>
        <authorList>
            <person name="Goeker M."/>
        </authorList>
    </citation>
    <scope>NUCLEOTIDE SEQUENCE [LARGE SCALE GENOMIC DNA]</scope>
    <source>
        <strain evidence="1 2">DSM 4731</strain>
    </source>
</reference>
<dbReference type="AlphaFoldDB" id="A0A7W9C9E2"/>
<keyword evidence="2" id="KW-1185">Reference proteome</keyword>
<dbReference type="EMBL" id="JACHOQ010000013">
    <property type="protein sequence ID" value="MBB5741365.1"/>
    <property type="molecule type" value="Genomic_DNA"/>
</dbReference>
<gene>
    <name evidence="1" type="ORF">GGQ93_003105</name>
</gene>
<protein>
    <submittedName>
        <fullName evidence="1">Uncharacterized protein</fullName>
    </submittedName>
</protein>
<comment type="caution">
    <text evidence="1">The sequence shown here is derived from an EMBL/GenBank/DDBJ whole genome shotgun (WGS) entry which is preliminary data.</text>
</comment>
<dbReference type="RefSeq" id="WP_183218230.1">
    <property type="nucleotide sequence ID" value="NZ_CAJFZW010000025.1"/>
</dbReference>
<evidence type="ECO:0000313" key="1">
    <source>
        <dbReference type="EMBL" id="MBB5741365.1"/>
    </source>
</evidence>
<sequence length="119" mass="13038">MGAKLINLKARRSGARIERLRATDPVVVEIVLALWELGGQAHRQTVADHVLRGRGEMGVIRHEDRAPIYQAMNSVFSSGGSGWIAPAFGETSYRWVLTDSGQQLFQTARPPKRSRAAAG</sequence>
<dbReference type="GeneID" id="88841125"/>
<name>A0A7W9C9E2_9CAUL</name>
<evidence type="ECO:0000313" key="2">
    <source>
        <dbReference type="Proteomes" id="UP000527324"/>
    </source>
</evidence>
<accession>A0A7W9C9E2</accession>
<dbReference type="Proteomes" id="UP000527324">
    <property type="component" value="Unassembled WGS sequence"/>
</dbReference>